<feature type="compositionally biased region" description="Polar residues" evidence="1">
    <location>
        <begin position="38"/>
        <end position="49"/>
    </location>
</feature>
<dbReference type="Proteomes" id="UP000267821">
    <property type="component" value="Unassembled WGS sequence"/>
</dbReference>
<dbReference type="InParanoid" id="A0A3N4LMR5"/>
<dbReference type="OrthoDB" id="10430976at2759"/>
<feature type="compositionally biased region" description="Acidic residues" evidence="1">
    <location>
        <begin position="24"/>
        <end position="36"/>
    </location>
</feature>
<evidence type="ECO:0000313" key="2">
    <source>
        <dbReference type="EMBL" id="RPB24213.1"/>
    </source>
</evidence>
<organism evidence="2 3">
    <name type="scientific">Terfezia boudieri ATCC MYA-4762</name>
    <dbReference type="NCBI Taxonomy" id="1051890"/>
    <lineage>
        <taxon>Eukaryota</taxon>
        <taxon>Fungi</taxon>
        <taxon>Dikarya</taxon>
        <taxon>Ascomycota</taxon>
        <taxon>Pezizomycotina</taxon>
        <taxon>Pezizomycetes</taxon>
        <taxon>Pezizales</taxon>
        <taxon>Pezizaceae</taxon>
        <taxon>Terfezia</taxon>
    </lineage>
</organism>
<gene>
    <name evidence="2" type="ORF">L211DRAFT_215476</name>
</gene>
<evidence type="ECO:0000313" key="3">
    <source>
        <dbReference type="Proteomes" id="UP000267821"/>
    </source>
</evidence>
<proteinExistence type="predicted"/>
<feature type="region of interest" description="Disordered" evidence="1">
    <location>
        <begin position="1"/>
        <end position="90"/>
    </location>
</feature>
<dbReference type="AlphaFoldDB" id="A0A3N4LMR5"/>
<keyword evidence="3" id="KW-1185">Reference proteome</keyword>
<evidence type="ECO:0000256" key="1">
    <source>
        <dbReference type="SAM" id="MobiDB-lite"/>
    </source>
</evidence>
<dbReference type="EMBL" id="ML121543">
    <property type="protein sequence ID" value="RPB24213.1"/>
    <property type="molecule type" value="Genomic_DNA"/>
</dbReference>
<sequence length="254" mass="28396">MIPEQSNRMFRFKGGPSSSQSEAELTENESTDEPTDDSAVNENSEQDQGPAQVPKIKPTRSFLALTKSKLPRPAYAKQGRRNAEMGQSTLSQIFKAVESNPQLLGKYQPPHSTGTGRPSKVRIKPTVGATPTPKEPIATAVPRKSILKRGARRAGDDGDDGPPLRYRPEVKMEDSRFLYKPLVMPSMMNQRAITSVSIPKYCETKPKAGLLTPRLETRFNIEKQGTETRIARRKQRWGRNHKTRKLLFTAPTGR</sequence>
<accession>A0A3N4LMR5</accession>
<reference evidence="2 3" key="1">
    <citation type="journal article" date="2018" name="Nat. Ecol. Evol.">
        <title>Pezizomycetes genomes reveal the molecular basis of ectomycorrhizal truffle lifestyle.</title>
        <authorList>
            <person name="Murat C."/>
            <person name="Payen T."/>
            <person name="Noel B."/>
            <person name="Kuo A."/>
            <person name="Morin E."/>
            <person name="Chen J."/>
            <person name="Kohler A."/>
            <person name="Krizsan K."/>
            <person name="Balestrini R."/>
            <person name="Da Silva C."/>
            <person name="Montanini B."/>
            <person name="Hainaut M."/>
            <person name="Levati E."/>
            <person name="Barry K.W."/>
            <person name="Belfiori B."/>
            <person name="Cichocki N."/>
            <person name="Clum A."/>
            <person name="Dockter R.B."/>
            <person name="Fauchery L."/>
            <person name="Guy J."/>
            <person name="Iotti M."/>
            <person name="Le Tacon F."/>
            <person name="Lindquist E.A."/>
            <person name="Lipzen A."/>
            <person name="Malagnac F."/>
            <person name="Mello A."/>
            <person name="Molinier V."/>
            <person name="Miyauchi S."/>
            <person name="Poulain J."/>
            <person name="Riccioni C."/>
            <person name="Rubini A."/>
            <person name="Sitrit Y."/>
            <person name="Splivallo R."/>
            <person name="Traeger S."/>
            <person name="Wang M."/>
            <person name="Zifcakova L."/>
            <person name="Wipf D."/>
            <person name="Zambonelli A."/>
            <person name="Paolocci F."/>
            <person name="Nowrousian M."/>
            <person name="Ottonello S."/>
            <person name="Baldrian P."/>
            <person name="Spatafora J.W."/>
            <person name="Henrissat B."/>
            <person name="Nagy L.G."/>
            <person name="Aury J.M."/>
            <person name="Wincker P."/>
            <person name="Grigoriev I.V."/>
            <person name="Bonfante P."/>
            <person name="Martin F.M."/>
        </authorList>
    </citation>
    <scope>NUCLEOTIDE SEQUENCE [LARGE SCALE GENOMIC DNA]</scope>
    <source>
        <strain evidence="2 3">ATCC MYA-4762</strain>
    </source>
</reference>
<name>A0A3N4LMR5_9PEZI</name>
<feature type="region of interest" description="Disordered" evidence="1">
    <location>
        <begin position="103"/>
        <end position="167"/>
    </location>
</feature>
<protein>
    <submittedName>
        <fullName evidence="2">Uncharacterized protein</fullName>
    </submittedName>
</protein>